<evidence type="ECO:0000256" key="3">
    <source>
        <dbReference type="ARBA" id="ARBA00022692"/>
    </source>
</evidence>
<keyword evidence="2" id="KW-0813">Transport</keyword>
<evidence type="ECO:0000256" key="5">
    <source>
        <dbReference type="ARBA" id="ARBA00023136"/>
    </source>
</evidence>
<dbReference type="EMBL" id="CP009287">
    <property type="protein sequence ID" value="AIQ67291.1"/>
    <property type="molecule type" value="Genomic_DNA"/>
</dbReference>
<dbReference type="PROSITE" id="PS50850">
    <property type="entry name" value="MFS"/>
    <property type="match status" value="1"/>
</dbReference>
<feature type="transmembrane region" description="Helical" evidence="6">
    <location>
        <begin position="135"/>
        <end position="155"/>
    </location>
</feature>
<feature type="transmembrane region" description="Helical" evidence="6">
    <location>
        <begin position="267"/>
        <end position="289"/>
    </location>
</feature>
<feature type="domain" description="Major facilitator superfamily (MFS) profile" evidence="7">
    <location>
        <begin position="3"/>
        <end position="407"/>
    </location>
</feature>
<keyword evidence="4 6" id="KW-1133">Transmembrane helix</keyword>
<dbReference type="PANTHER" id="PTHR23528">
    <property type="match status" value="1"/>
</dbReference>
<comment type="subcellular location">
    <subcellularLocation>
        <location evidence="1">Cell membrane</location>
        <topology evidence="1">Multi-pass membrane protein</topology>
    </subcellularLocation>
</comment>
<dbReference type="InterPro" id="IPR011701">
    <property type="entry name" value="MFS"/>
</dbReference>
<keyword evidence="3 6" id="KW-0812">Transmembrane</keyword>
<protein>
    <submittedName>
        <fullName evidence="8">MFS transporter</fullName>
    </submittedName>
</protein>
<evidence type="ECO:0000256" key="6">
    <source>
        <dbReference type="SAM" id="Phobius"/>
    </source>
</evidence>
<dbReference type="RefSeq" id="WP_025704083.1">
    <property type="nucleotide sequence ID" value="NZ_CP009287.1"/>
</dbReference>
<accession>A0A089M0J3</accession>
<feature type="transmembrane region" description="Helical" evidence="6">
    <location>
        <begin position="72"/>
        <end position="89"/>
    </location>
</feature>
<organism evidence="8 9">
    <name type="scientific">Paenibacillus graminis</name>
    <dbReference type="NCBI Taxonomy" id="189425"/>
    <lineage>
        <taxon>Bacteria</taxon>
        <taxon>Bacillati</taxon>
        <taxon>Bacillota</taxon>
        <taxon>Bacilli</taxon>
        <taxon>Bacillales</taxon>
        <taxon>Paenibacillaceae</taxon>
        <taxon>Paenibacillus</taxon>
    </lineage>
</organism>
<evidence type="ECO:0000313" key="9">
    <source>
        <dbReference type="Proteomes" id="UP000029500"/>
    </source>
</evidence>
<dbReference type="CDD" id="cd17313">
    <property type="entry name" value="MFS_SLC45_SUC"/>
    <property type="match status" value="1"/>
</dbReference>
<feature type="transmembrane region" description="Helical" evidence="6">
    <location>
        <begin position="383"/>
        <end position="403"/>
    </location>
</feature>
<evidence type="ECO:0000256" key="2">
    <source>
        <dbReference type="ARBA" id="ARBA00022448"/>
    </source>
</evidence>
<dbReference type="AlphaFoldDB" id="A0A089M0J3"/>
<evidence type="ECO:0000256" key="1">
    <source>
        <dbReference type="ARBA" id="ARBA00004651"/>
    </source>
</evidence>
<feature type="transmembrane region" description="Helical" evidence="6">
    <location>
        <begin position="296"/>
        <end position="314"/>
    </location>
</feature>
<dbReference type="HOGENOM" id="CLU_038661_0_0_9"/>
<dbReference type="Gene3D" id="1.20.1250.20">
    <property type="entry name" value="MFS general substrate transporter like domains"/>
    <property type="match status" value="2"/>
</dbReference>
<evidence type="ECO:0000313" key="8">
    <source>
        <dbReference type="EMBL" id="AIQ67291.1"/>
    </source>
</evidence>
<feature type="transmembrane region" description="Helical" evidence="6">
    <location>
        <begin position="229"/>
        <end position="247"/>
    </location>
</feature>
<dbReference type="GO" id="GO:0005886">
    <property type="term" value="C:plasma membrane"/>
    <property type="evidence" value="ECO:0007669"/>
    <property type="project" value="UniProtKB-SubCell"/>
</dbReference>
<dbReference type="KEGG" id="pgm:PGRAT_06280"/>
<dbReference type="SUPFAM" id="SSF103473">
    <property type="entry name" value="MFS general substrate transporter"/>
    <property type="match status" value="1"/>
</dbReference>
<evidence type="ECO:0000256" key="4">
    <source>
        <dbReference type="ARBA" id="ARBA00022989"/>
    </source>
</evidence>
<proteinExistence type="predicted"/>
<dbReference type="Pfam" id="PF07690">
    <property type="entry name" value="MFS_1"/>
    <property type="match status" value="1"/>
</dbReference>
<keyword evidence="5 6" id="KW-0472">Membrane</keyword>
<dbReference type="Proteomes" id="UP000029500">
    <property type="component" value="Chromosome"/>
</dbReference>
<dbReference type="InterPro" id="IPR020846">
    <property type="entry name" value="MFS_dom"/>
</dbReference>
<reference evidence="8 9" key="1">
    <citation type="submission" date="2014-08" db="EMBL/GenBank/DDBJ databases">
        <title>Comparative genomics of the Paenibacillus odorifer group.</title>
        <authorList>
            <person name="den Bakker H.C."/>
            <person name="Tsai Y.-C."/>
            <person name="Martin N."/>
            <person name="Korlach J."/>
            <person name="Wiedmann M."/>
        </authorList>
    </citation>
    <scope>NUCLEOTIDE SEQUENCE [LARGE SCALE GENOMIC DNA]</scope>
    <source>
        <strain evidence="8 9">DSM 15220</strain>
    </source>
</reference>
<dbReference type="eggNOG" id="COG2211">
    <property type="taxonomic scope" value="Bacteria"/>
</dbReference>
<keyword evidence="9" id="KW-1185">Reference proteome</keyword>
<feature type="transmembrane region" description="Helical" evidence="6">
    <location>
        <begin position="320"/>
        <end position="344"/>
    </location>
</feature>
<dbReference type="PANTHER" id="PTHR23528:SF1">
    <property type="entry name" value="MAJOR FACILITATOR SUPERFAMILY (MFS) PROFILE DOMAIN-CONTAINING PROTEIN"/>
    <property type="match status" value="1"/>
</dbReference>
<sequence length="418" mass="45951">MKKVWLLGFGFFSISITWSLYNAFVPFFLEKYVHSVALISFMMTIDNYFALFLQPWIGNRSDRTATRFGRRMPYLMIGMPLAAVLTMLIPFHSGLFTLLLFMMLMNLAMSLYRSPTVALMPDITPEHQRTKANGLINFMGGVGSILAFGAGSYLYDSSPVLPFAVAGLITLLCLFIVSRFIKEDRDGVNTAGANTAAESVADRSLQPEELVLPLSRPARVSLKKQLDRTTVWLLAAIFFWFVAYQGVETLFTLYGKHHLGLSEQAASFSLTFFSLAFVIFAIPSGWLGGRFGKKQIIILGVCGLTAVFALVGFAENVLLLRGLLLLGGIFWACININSYPYVVATGNEESIGTRTGIYYLVSSLAAITSPPLLGLLIDLTDYSVLFYAATVSMAFALVCLLLMKGRATAVNTVHSNKA</sequence>
<dbReference type="InterPro" id="IPR036259">
    <property type="entry name" value="MFS_trans_sf"/>
</dbReference>
<feature type="transmembrane region" description="Helical" evidence="6">
    <location>
        <begin position="95"/>
        <end position="114"/>
    </location>
</feature>
<dbReference type="STRING" id="189425.PGRAT_06280"/>
<name>A0A089M0J3_9BACL</name>
<evidence type="ECO:0000259" key="7">
    <source>
        <dbReference type="PROSITE" id="PS50850"/>
    </source>
</evidence>
<dbReference type="GO" id="GO:0022857">
    <property type="term" value="F:transmembrane transporter activity"/>
    <property type="evidence" value="ECO:0007669"/>
    <property type="project" value="InterPro"/>
</dbReference>
<feature type="transmembrane region" description="Helical" evidence="6">
    <location>
        <begin position="32"/>
        <end position="51"/>
    </location>
</feature>
<dbReference type="OrthoDB" id="7584869at2"/>
<feature type="transmembrane region" description="Helical" evidence="6">
    <location>
        <begin position="356"/>
        <end position="377"/>
    </location>
</feature>
<gene>
    <name evidence="8" type="ORF">PGRAT_06280</name>
</gene>
<feature type="transmembrane region" description="Helical" evidence="6">
    <location>
        <begin position="161"/>
        <end position="181"/>
    </location>
</feature>